<organism evidence="1 2">
    <name type="scientific">Pseudomonas fluorescens</name>
    <dbReference type="NCBI Taxonomy" id="294"/>
    <lineage>
        <taxon>Bacteria</taxon>
        <taxon>Pseudomonadati</taxon>
        <taxon>Pseudomonadota</taxon>
        <taxon>Gammaproteobacteria</taxon>
        <taxon>Pseudomonadales</taxon>
        <taxon>Pseudomonadaceae</taxon>
        <taxon>Pseudomonas</taxon>
    </lineage>
</organism>
<reference evidence="2" key="1">
    <citation type="submission" date="2015-09" db="EMBL/GenBank/DDBJ databases">
        <title>Whole genome sequence of Pseudomonas fluorescens FW300-N2C3.</title>
        <authorList>
            <person name="Ray J."/>
            <person name="Melnyk R."/>
            <person name="Deutschbauer A."/>
        </authorList>
    </citation>
    <scope>NUCLEOTIDE SEQUENCE [LARGE SCALE GENOMIC DNA]</scope>
    <source>
        <strain evidence="2">FW300-N2C3</strain>
    </source>
</reference>
<dbReference type="OrthoDB" id="6994424at2"/>
<dbReference type="EMBL" id="CP012831">
    <property type="protein sequence ID" value="ALI05468.1"/>
    <property type="molecule type" value="Genomic_DNA"/>
</dbReference>
<dbReference type="Proteomes" id="UP000059425">
    <property type="component" value="Chromosome"/>
</dbReference>
<evidence type="ECO:0000313" key="1">
    <source>
        <dbReference type="EMBL" id="ALI05468.1"/>
    </source>
</evidence>
<reference evidence="1 2" key="2">
    <citation type="journal article" date="2018" name="Nature">
        <title>Mutant phenotypes for thousands of bacterial genes of unknown function.</title>
        <authorList>
            <person name="Price M.N."/>
            <person name="Wetmore K.M."/>
            <person name="Waters R.J."/>
            <person name="Callaghan M."/>
            <person name="Ray J."/>
            <person name="Liu H."/>
            <person name="Kuehl J.V."/>
            <person name="Melnyk R.A."/>
            <person name="Lamson J.S."/>
            <person name="Suh Y."/>
            <person name="Carlson H.K."/>
            <person name="Esquivel Z."/>
            <person name="Sadeeshkumar H."/>
            <person name="Chakraborty R."/>
            <person name="Zane G.M."/>
            <person name="Rubin B.E."/>
            <person name="Wall J.D."/>
            <person name="Visel A."/>
            <person name="Bristow J."/>
            <person name="Blow M.J."/>
            <person name="Arkin A.P."/>
            <person name="Deutschbauer A.M."/>
        </authorList>
    </citation>
    <scope>NUCLEOTIDE SEQUENCE [LARGE SCALE GENOMIC DNA]</scope>
    <source>
        <strain evidence="1 2">FW300-N2C3</strain>
    </source>
</reference>
<dbReference type="RefSeq" id="WP_060738243.1">
    <property type="nucleotide sequence ID" value="NZ_CP012831.1"/>
</dbReference>
<gene>
    <name evidence="1" type="ORF">AO356_01280</name>
</gene>
<proteinExistence type="predicted"/>
<dbReference type="AlphaFoldDB" id="A0A0N7H1B4"/>
<sequence length="140" mass="15783">MKYFHDFEGGPDGWRFTQSEGEIVREPRGNHYITGNEYVTDYSLAKIFKLPFADNLPVIVKFDIKVPDGVTLKELACTVNNNVQLLDVPAGDDQWHSCKVTFPAPPPQTSGFPTVRITAFREVEKPPHGVGFDNIYVIQE</sequence>
<evidence type="ECO:0000313" key="2">
    <source>
        <dbReference type="Proteomes" id="UP000059425"/>
    </source>
</evidence>
<protein>
    <submittedName>
        <fullName evidence="1">Uncharacterized protein</fullName>
    </submittedName>
</protein>
<accession>A0A0N7H1B4</accession>
<name>A0A0N7H1B4_PSEFL</name>